<dbReference type="Proteomes" id="UP001281003">
    <property type="component" value="Unassembled WGS sequence"/>
</dbReference>
<keyword evidence="3" id="KW-1185">Reference proteome</keyword>
<dbReference type="InterPro" id="IPR022190">
    <property type="entry name" value="DUF3716"/>
</dbReference>
<accession>A0AAE0PKT7</accession>
<feature type="compositionally biased region" description="Acidic residues" evidence="1">
    <location>
        <begin position="90"/>
        <end position="119"/>
    </location>
</feature>
<organism evidence="2 3">
    <name type="scientific">Sordaria brevicollis</name>
    <dbReference type="NCBI Taxonomy" id="83679"/>
    <lineage>
        <taxon>Eukaryota</taxon>
        <taxon>Fungi</taxon>
        <taxon>Dikarya</taxon>
        <taxon>Ascomycota</taxon>
        <taxon>Pezizomycotina</taxon>
        <taxon>Sordariomycetes</taxon>
        <taxon>Sordariomycetidae</taxon>
        <taxon>Sordariales</taxon>
        <taxon>Sordariaceae</taxon>
        <taxon>Sordaria</taxon>
    </lineage>
</organism>
<proteinExistence type="predicted"/>
<evidence type="ECO:0000313" key="3">
    <source>
        <dbReference type="Proteomes" id="UP001281003"/>
    </source>
</evidence>
<reference evidence="2" key="1">
    <citation type="journal article" date="2023" name="Mol. Phylogenet. Evol.">
        <title>Genome-scale phylogeny and comparative genomics of the fungal order Sordariales.</title>
        <authorList>
            <person name="Hensen N."/>
            <person name="Bonometti L."/>
            <person name="Westerberg I."/>
            <person name="Brannstrom I.O."/>
            <person name="Guillou S."/>
            <person name="Cros-Aarteil S."/>
            <person name="Calhoun S."/>
            <person name="Haridas S."/>
            <person name="Kuo A."/>
            <person name="Mondo S."/>
            <person name="Pangilinan J."/>
            <person name="Riley R."/>
            <person name="LaButti K."/>
            <person name="Andreopoulos B."/>
            <person name="Lipzen A."/>
            <person name="Chen C."/>
            <person name="Yan M."/>
            <person name="Daum C."/>
            <person name="Ng V."/>
            <person name="Clum A."/>
            <person name="Steindorff A."/>
            <person name="Ohm R.A."/>
            <person name="Martin F."/>
            <person name="Silar P."/>
            <person name="Natvig D.O."/>
            <person name="Lalanne C."/>
            <person name="Gautier V."/>
            <person name="Ament-Velasquez S.L."/>
            <person name="Kruys A."/>
            <person name="Hutchinson M.I."/>
            <person name="Powell A.J."/>
            <person name="Barry K."/>
            <person name="Miller A.N."/>
            <person name="Grigoriev I.V."/>
            <person name="Debuchy R."/>
            <person name="Gladieux P."/>
            <person name="Hiltunen Thoren M."/>
            <person name="Johannesson H."/>
        </authorList>
    </citation>
    <scope>NUCLEOTIDE SEQUENCE</scope>
    <source>
        <strain evidence="2">FGSC 1904</strain>
    </source>
</reference>
<dbReference type="Pfam" id="PF12511">
    <property type="entry name" value="DUF3716"/>
    <property type="match status" value="1"/>
</dbReference>
<reference evidence="2" key="2">
    <citation type="submission" date="2023-07" db="EMBL/GenBank/DDBJ databases">
        <authorList>
            <consortium name="Lawrence Berkeley National Laboratory"/>
            <person name="Haridas S."/>
            <person name="Hensen N."/>
            <person name="Bonometti L."/>
            <person name="Westerberg I."/>
            <person name="Brannstrom I.O."/>
            <person name="Guillou S."/>
            <person name="Cros-Aarteil S."/>
            <person name="Calhoun S."/>
            <person name="Kuo A."/>
            <person name="Mondo S."/>
            <person name="Pangilinan J."/>
            <person name="Riley R."/>
            <person name="LaButti K."/>
            <person name="Andreopoulos B."/>
            <person name="Lipzen A."/>
            <person name="Chen C."/>
            <person name="Yanf M."/>
            <person name="Daum C."/>
            <person name="Ng V."/>
            <person name="Clum A."/>
            <person name="Steindorff A."/>
            <person name="Ohm R."/>
            <person name="Martin F."/>
            <person name="Silar P."/>
            <person name="Natvig D."/>
            <person name="Lalanne C."/>
            <person name="Gautier V."/>
            <person name="Ament-velasquez S.L."/>
            <person name="Kruys A."/>
            <person name="Hutchinson M.I."/>
            <person name="Powell A.J."/>
            <person name="Barry K."/>
            <person name="Miller A.N."/>
            <person name="Grigoriev I.V."/>
            <person name="Debuchy R."/>
            <person name="Gladieux P."/>
            <person name="Thoren M.H."/>
            <person name="Johannesson H."/>
        </authorList>
    </citation>
    <scope>NUCLEOTIDE SEQUENCE</scope>
    <source>
        <strain evidence="2">FGSC 1904</strain>
    </source>
</reference>
<gene>
    <name evidence="2" type="ORF">B0T20DRAFT_504197</name>
</gene>
<feature type="compositionally biased region" description="Basic and acidic residues" evidence="1">
    <location>
        <begin position="25"/>
        <end position="36"/>
    </location>
</feature>
<dbReference type="AlphaFoldDB" id="A0AAE0PKT7"/>
<dbReference type="EMBL" id="JAUTDP010000002">
    <property type="protein sequence ID" value="KAK3401682.1"/>
    <property type="molecule type" value="Genomic_DNA"/>
</dbReference>
<feature type="region of interest" description="Disordered" evidence="1">
    <location>
        <begin position="56"/>
        <end position="128"/>
    </location>
</feature>
<sequence length="426" mass="47248">MPPPLPKEESASEDEASDSGSVHEGSVHEGSVHEAAPEEFDSLQLLRESAMGVEALHSAAHNSTKRAAEDDITNHHVAKYPRLDQGQQAPDEEESDDEEEESSSEEDESEDDEEDEEDQGSSYPPQSLAGRFVVSEGIPRWVSQPSADKYPLHPDLVGMTPVQLFQHALPHIRLPQHLAPIARHLAQRPIVRMPVLEKPFQDTKANNFSAYFMQATEHMVPDEQACLRCTGAKIRKRYVGGAFVGCVVFADPEEAKLTGGACANCWYGRQGSLCSFRNPAGHVKPKRPKNDPISLPSNHYPSLMSPPPPSEGQQMMGQVHPAFLASVSTATPSYTPMSEYPHIDNQIAHQRNRGETPTLPGPDGNVDKVKAWEAKYRKKSTFQLKAVYQNLADWQEDLTTRLVAMNKVLLERLEKKDIERNKVTGP</sequence>
<comment type="caution">
    <text evidence="2">The sequence shown here is derived from an EMBL/GenBank/DDBJ whole genome shotgun (WGS) entry which is preliminary data.</text>
</comment>
<evidence type="ECO:0000313" key="2">
    <source>
        <dbReference type="EMBL" id="KAK3401682.1"/>
    </source>
</evidence>
<feature type="region of interest" description="Disordered" evidence="1">
    <location>
        <begin position="1"/>
        <end position="44"/>
    </location>
</feature>
<feature type="region of interest" description="Disordered" evidence="1">
    <location>
        <begin position="281"/>
        <end position="315"/>
    </location>
</feature>
<feature type="compositionally biased region" description="Basic and acidic residues" evidence="1">
    <location>
        <begin position="1"/>
        <end position="10"/>
    </location>
</feature>
<evidence type="ECO:0000256" key="1">
    <source>
        <dbReference type="SAM" id="MobiDB-lite"/>
    </source>
</evidence>
<protein>
    <submittedName>
        <fullName evidence="2">Uncharacterized protein</fullName>
    </submittedName>
</protein>
<name>A0AAE0PKT7_SORBR</name>